<dbReference type="HOGENOM" id="CLU_023111_0_1_1"/>
<dbReference type="InterPro" id="IPR000560">
    <property type="entry name" value="His_Pase_clade-2"/>
</dbReference>
<evidence type="ECO:0000313" key="4">
    <source>
        <dbReference type="EMBL" id="EXV05318.1"/>
    </source>
</evidence>
<dbReference type="AlphaFoldDB" id="A0A0A1V6V9"/>
<proteinExistence type="inferred from homology"/>
<keyword evidence="3" id="KW-0732">Signal</keyword>
<sequence length="574" mass="60911">MISTSSLVAVCGLLVHVAAQTANSTVRAAVVFVNHGETTPNLVSDHVILTPNGAQQMQRLGAAFRSRYLGGNASNTTSSNSTDTAPIQSLSTDSIDNTQMAIMAAMQEWSTSSAAAFMQGFYPPSPDTSYVGHNLVLNSNTTDYPLNGYQYAQIITYPNSDSNSVAIQGYEACTAWQNQMSQNLSQNPEIAQRVHDKAYFYTKLFSSDPMQGSLPVDQATYLNAEEIYNFVDFNYAYNGTVHKGLKDPNGTLSVLQNNAFSLGRSKTSYSGNTNKDDPLHVLYSIAGRTLANKVTDQFSTFLATSGTRGKLTIMFGSSRSLMAFFGAAGLMNDQNAAASPFSRLPKPGSAIAFELISESDPSSSTDSFQVRFSYRPSADSGDQFSTYPLFGSGFGGAAMSYTSFLRKMNEISTTASEWCTICSPRTTSTFCLTPNVSDSQKSGSSSSAISPAVAGVLGAVLMAVLIAGVTAGFIALGGWRFSRHGRQDGGPAGSAVGGFKGNDKMVSDADMTVSNAGRNEERVGSWELRDGGRGTHTGPFGSGIVTNEFAQRTRAMDEDGVSVTGAPVNARESV</sequence>
<evidence type="ECO:0000256" key="1">
    <source>
        <dbReference type="ARBA" id="ARBA00005375"/>
    </source>
</evidence>
<dbReference type="OrthoDB" id="258392at2759"/>
<dbReference type="eggNOG" id="ENOG502SM2K">
    <property type="taxonomic scope" value="Eukaryota"/>
</dbReference>
<dbReference type="GO" id="GO:0016791">
    <property type="term" value="F:phosphatase activity"/>
    <property type="evidence" value="ECO:0007669"/>
    <property type="project" value="TreeGrafter"/>
</dbReference>
<reference evidence="4 5" key="1">
    <citation type="submission" date="2014-02" db="EMBL/GenBank/DDBJ databases">
        <title>The genome sequence of the entomopathogenic fungus Metarhizium robertsii ARSEF 2575.</title>
        <authorList>
            <person name="Giuliano Garisto Donzelli B."/>
            <person name="Roe B.A."/>
            <person name="Macmil S.L."/>
            <person name="Krasnoff S.B."/>
            <person name="Gibson D.M."/>
        </authorList>
    </citation>
    <scope>NUCLEOTIDE SEQUENCE [LARGE SCALE GENOMIC DNA]</scope>
    <source>
        <strain evidence="4 5">ARSEF 2575</strain>
    </source>
</reference>
<evidence type="ECO:0000256" key="3">
    <source>
        <dbReference type="SAM" id="SignalP"/>
    </source>
</evidence>
<dbReference type="Pfam" id="PF00328">
    <property type="entry name" value="His_Phos_2"/>
    <property type="match status" value="1"/>
</dbReference>
<dbReference type="InterPro" id="IPR050645">
    <property type="entry name" value="Histidine_acid_phosphatase"/>
</dbReference>
<feature type="transmembrane region" description="Helical" evidence="2">
    <location>
        <begin position="452"/>
        <end position="476"/>
    </location>
</feature>
<name>A0A0A1V6V9_9HYPO</name>
<dbReference type="PANTHER" id="PTHR11567">
    <property type="entry name" value="ACID PHOSPHATASE-RELATED"/>
    <property type="match status" value="1"/>
</dbReference>
<keyword evidence="2" id="KW-1133">Transmembrane helix</keyword>
<evidence type="ECO:0000313" key="5">
    <source>
        <dbReference type="Proteomes" id="UP000030151"/>
    </source>
</evidence>
<protein>
    <submittedName>
        <fullName evidence="4">Histidine phosphatase superfamily (Branch 2)</fullName>
    </submittedName>
</protein>
<keyword evidence="2" id="KW-0812">Transmembrane</keyword>
<keyword evidence="2" id="KW-0472">Membrane</keyword>
<comment type="caution">
    <text evidence="4">The sequence shown here is derived from an EMBL/GenBank/DDBJ whole genome shotgun (WGS) entry which is preliminary data.</text>
</comment>
<evidence type="ECO:0000256" key="2">
    <source>
        <dbReference type="SAM" id="Phobius"/>
    </source>
</evidence>
<gene>
    <name evidence="4" type="ORF">X797_000030</name>
</gene>
<organism evidence="4 5">
    <name type="scientific">Metarhizium robertsii</name>
    <dbReference type="NCBI Taxonomy" id="568076"/>
    <lineage>
        <taxon>Eukaryota</taxon>
        <taxon>Fungi</taxon>
        <taxon>Dikarya</taxon>
        <taxon>Ascomycota</taxon>
        <taxon>Pezizomycotina</taxon>
        <taxon>Sordariomycetes</taxon>
        <taxon>Hypocreomycetidae</taxon>
        <taxon>Hypocreales</taxon>
        <taxon>Clavicipitaceae</taxon>
        <taxon>Metarhizium</taxon>
    </lineage>
</organism>
<dbReference type="PANTHER" id="PTHR11567:SF142">
    <property type="entry name" value="PHOSPHOGLYCERATE MUTASE-LIKE PROTEIN"/>
    <property type="match status" value="1"/>
</dbReference>
<dbReference type="Gene3D" id="3.40.50.1240">
    <property type="entry name" value="Phosphoglycerate mutase-like"/>
    <property type="match status" value="1"/>
</dbReference>
<accession>A0A0A1V6V9</accession>
<dbReference type="InterPro" id="IPR029033">
    <property type="entry name" value="His_PPase_superfam"/>
</dbReference>
<feature type="signal peptide" evidence="3">
    <location>
        <begin position="1"/>
        <end position="19"/>
    </location>
</feature>
<dbReference type="EMBL" id="JELW01000001">
    <property type="protein sequence ID" value="EXV05318.1"/>
    <property type="molecule type" value="Genomic_DNA"/>
</dbReference>
<comment type="similarity">
    <text evidence="1">Belongs to the histidine acid phosphatase family.</text>
</comment>
<dbReference type="SUPFAM" id="SSF53254">
    <property type="entry name" value="Phosphoglycerate mutase-like"/>
    <property type="match status" value="1"/>
</dbReference>
<feature type="chain" id="PRO_5001992414" evidence="3">
    <location>
        <begin position="20"/>
        <end position="574"/>
    </location>
</feature>
<dbReference type="Proteomes" id="UP000030151">
    <property type="component" value="Unassembled WGS sequence"/>
</dbReference>